<sequence>MTAADPSGAGATLRWIGHATVVLDVGGARVVTDPLLRPHAGLLRRRAPAPHPEHWAAPDVVLVSHLHHDHAEVGSLRLLGDAPVLAGRANAHWLARQGLRAVGLGAEEWWTVPGSVVRVRPVPAEHGHRPMPHRPNAAHGFLVVAPGLRAWFAGDTAPYPHMRRLPELAGGPIDLAMVPVGGWGPRLSGGHMDPRQAAAVCEAIGARWALPVHWGTLHPPAQRRLPPGWMDRAGPAFARALGRRAQVEPVLLAPGEAVRLGEPGAAVERVAEAPDEA</sequence>
<dbReference type="AlphaFoldDB" id="A0A919U7P3"/>
<name>A0A919U7P3_9CELL</name>
<comment type="caution">
    <text evidence="2">The sequence shown here is derived from an EMBL/GenBank/DDBJ whole genome shotgun (WGS) entry which is preliminary data.</text>
</comment>
<dbReference type="PANTHER" id="PTHR43546:SF3">
    <property type="entry name" value="UPF0173 METAL-DEPENDENT HYDROLASE MJ1163"/>
    <property type="match status" value="1"/>
</dbReference>
<dbReference type="RefSeq" id="WP_239068760.1">
    <property type="nucleotide sequence ID" value="NZ_BONO01000020.1"/>
</dbReference>
<proteinExistence type="predicted"/>
<accession>A0A919U7P3</accession>
<feature type="domain" description="Metallo-beta-lactamase" evidence="1">
    <location>
        <begin position="29"/>
        <end position="214"/>
    </location>
</feature>
<dbReference type="InterPro" id="IPR001279">
    <property type="entry name" value="Metallo-B-lactamas"/>
</dbReference>
<evidence type="ECO:0000313" key="3">
    <source>
        <dbReference type="Proteomes" id="UP000642125"/>
    </source>
</evidence>
<dbReference type="EMBL" id="BONO01000020">
    <property type="protein sequence ID" value="GIG37197.1"/>
    <property type="molecule type" value="Genomic_DNA"/>
</dbReference>
<dbReference type="InterPro" id="IPR050114">
    <property type="entry name" value="UPF0173_UPF0282_UlaG_hydrolase"/>
</dbReference>
<dbReference type="SUPFAM" id="SSF56281">
    <property type="entry name" value="Metallo-hydrolase/oxidoreductase"/>
    <property type="match status" value="1"/>
</dbReference>
<dbReference type="InterPro" id="IPR036866">
    <property type="entry name" value="RibonucZ/Hydroxyglut_hydro"/>
</dbReference>
<reference evidence="2" key="1">
    <citation type="submission" date="2021-01" db="EMBL/GenBank/DDBJ databases">
        <title>Whole genome shotgun sequence of Cellulomonas pakistanensis NBRC 110800.</title>
        <authorList>
            <person name="Komaki H."/>
            <person name="Tamura T."/>
        </authorList>
    </citation>
    <scope>NUCLEOTIDE SEQUENCE</scope>
    <source>
        <strain evidence="2">NBRC 110800</strain>
    </source>
</reference>
<gene>
    <name evidence="2" type="ORF">Cpa01nite_25780</name>
</gene>
<evidence type="ECO:0000313" key="2">
    <source>
        <dbReference type="EMBL" id="GIG37197.1"/>
    </source>
</evidence>
<dbReference type="Pfam" id="PF12706">
    <property type="entry name" value="Lactamase_B_2"/>
    <property type="match status" value="1"/>
</dbReference>
<organism evidence="2 3">
    <name type="scientific">Cellulomonas pakistanensis</name>
    <dbReference type="NCBI Taxonomy" id="992287"/>
    <lineage>
        <taxon>Bacteria</taxon>
        <taxon>Bacillati</taxon>
        <taxon>Actinomycetota</taxon>
        <taxon>Actinomycetes</taxon>
        <taxon>Micrococcales</taxon>
        <taxon>Cellulomonadaceae</taxon>
        <taxon>Cellulomonas</taxon>
    </lineage>
</organism>
<dbReference type="Gene3D" id="3.60.15.10">
    <property type="entry name" value="Ribonuclease Z/Hydroxyacylglutathione hydrolase-like"/>
    <property type="match status" value="1"/>
</dbReference>
<protein>
    <recommendedName>
        <fullName evidence="1">Metallo-beta-lactamase domain-containing protein</fullName>
    </recommendedName>
</protein>
<evidence type="ECO:0000259" key="1">
    <source>
        <dbReference type="Pfam" id="PF12706"/>
    </source>
</evidence>
<dbReference type="PANTHER" id="PTHR43546">
    <property type="entry name" value="UPF0173 METAL-DEPENDENT HYDROLASE MJ1163-RELATED"/>
    <property type="match status" value="1"/>
</dbReference>
<dbReference type="Proteomes" id="UP000642125">
    <property type="component" value="Unassembled WGS sequence"/>
</dbReference>
<keyword evidence="3" id="KW-1185">Reference proteome</keyword>